<evidence type="ECO:0000313" key="4">
    <source>
        <dbReference type="Proteomes" id="UP000000759"/>
    </source>
</evidence>
<organism evidence="3 4">
    <name type="scientific">Phaeodactylum tricornutum (strain CCAP 1055/1)</name>
    <dbReference type="NCBI Taxonomy" id="556484"/>
    <lineage>
        <taxon>Eukaryota</taxon>
        <taxon>Sar</taxon>
        <taxon>Stramenopiles</taxon>
        <taxon>Ochrophyta</taxon>
        <taxon>Bacillariophyta</taxon>
        <taxon>Bacillariophyceae</taxon>
        <taxon>Bacillariophycidae</taxon>
        <taxon>Naviculales</taxon>
        <taxon>Phaeodactylaceae</taxon>
        <taxon>Phaeodactylum</taxon>
    </lineage>
</organism>
<dbReference type="GeneID" id="7194752"/>
<dbReference type="HOGENOM" id="CLU_492182_0_0_1"/>
<feature type="region of interest" description="Disordered" evidence="1">
    <location>
        <begin position="493"/>
        <end position="548"/>
    </location>
</feature>
<feature type="compositionally biased region" description="Basic and acidic residues" evidence="1">
    <location>
        <begin position="194"/>
        <end position="203"/>
    </location>
</feature>
<feature type="compositionally biased region" description="Acidic residues" evidence="1">
    <location>
        <begin position="532"/>
        <end position="541"/>
    </location>
</feature>
<evidence type="ECO:0000256" key="1">
    <source>
        <dbReference type="SAM" id="MobiDB-lite"/>
    </source>
</evidence>
<evidence type="ECO:0000313" key="3">
    <source>
        <dbReference type="EMBL" id="EEC45291.1"/>
    </source>
</evidence>
<gene>
    <name evidence="3" type="ORF">PHATRDRAFT_48597</name>
</gene>
<dbReference type="AlphaFoldDB" id="B7G7T8"/>
<feature type="compositionally biased region" description="Polar residues" evidence="1">
    <location>
        <begin position="206"/>
        <end position="225"/>
    </location>
</feature>
<protein>
    <recommendedName>
        <fullName evidence="2">Helicase-associated domain-containing protein</fullName>
    </recommendedName>
</protein>
<proteinExistence type="predicted"/>
<feature type="domain" description="Helicase-associated" evidence="2">
    <location>
        <begin position="260"/>
        <end position="328"/>
    </location>
</feature>
<feature type="compositionally biased region" description="Low complexity" evidence="1">
    <location>
        <begin position="427"/>
        <end position="442"/>
    </location>
</feature>
<dbReference type="PANTHER" id="PTHR33418">
    <property type="entry name" value="HELICASE-ASSOCIATED"/>
    <property type="match status" value="1"/>
</dbReference>
<accession>B7G7T8</accession>
<dbReference type="RefSeq" id="XP_002183073.1">
    <property type="nucleotide sequence ID" value="XM_002183037.1"/>
</dbReference>
<evidence type="ECO:0000259" key="2">
    <source>
        <dbReference type="Pfam" id="PF03457"/>
    </source>
</evidence>
<dbReference type="Pfam" id="PF03457">
    <property type="entry name" value="HA"/>
    <property type="match status" value="2"/>
</dbReference>
<feature type="region of interest" description="Disordered" evidence="1">
    <location>
        <begin position="412"/>
        <end position="453"/>
    </location>
</feature>
<keyword evidence="4" id="KW-1185">Reference proteome</keyword>
<feature type="region of interest" description="Disordered" evidence="1">
    <location>
        <begin position="27"/>
        <end position="67"/>
    </location>
</feature>
<dbReference type="EMBL" id="CM000620">
    <property type="protein sequence ID" value="EEC45291.1"/>
    <property type="molecule type" value="Genomic_DNA"/>
</dbReference>
<dbReference type="PANTHER" id="PTHR33418:SF1">
    <property type="entry name" value="HELICASE-ASSOCIATED DOMAIN-CONTAINING PROTEIN"/>
    <property type="match status" value="1"/>
</dbReference>
<dbReference type="Gene3D" id="6.10.140.530">
    <property type="match status" value="2"/>
</dbReference>
<feature type="compositionally biased region" description="Polar residues" evidence="1">
    <location>
        <begin position="48"/>
        <end position="61"/>
    </location>
</feature>
<dbReference type="KEGG" id="pti:PHATRDRAFT_48597"/>
<feature type="compositionally biased region" description="Basic and acidic residues" evidence="1">
    <location>
        <begin position="515"/>
        <end position="531"/>
    </location>
</feature>
<dbReference type="InterPro" id="IPR005114">
    <property type="entry name" value="Helicase_assoc"/>
</dbReference>
<name>B7G7T8_PHATC</name>
<feature type="compositionally biased region" description="Basic and acidic residues" evidence="1">
    <location>
        <begin position="29"/>
        <end position="39"/>
    </location>
</feature>
<sequence>MMKGIVPSQSTTTLHRSDNEKYLYLMSSDNDHDEGHNDEGIGIGGGTEQSTSSTMSPNSQKAGHAQQMFEDANSDRNVANTLLPTASLAERTLSQSGVFATNITTNDNTNQEEQDHVALAAAAATVNAALHPEQPHPPQPEVELAVAAAHAVTVDGQHHSLLDGATTESSLPDQAEKRQSAGKKRVRRVGNVAEPRKEHKGFHSSEPPQTSRPSSLPHQPTFDSQTALPQRALHNTQSVAAAASAVAIEATGNCKGQSKHDEKWNAMLEKLIAYEREHKSTMVPQCYHLDPRLGRWVHYQRVEYWLYQSSGKGKINTDRIARLEAMGFEWDPQRAQWNLMYDKLLAFAAENGHCKVPKGYQKDPELANWVRNQRLEFANLQRGRKTRMNQLRLDKLNAIGFKWSTSMPFRVKGDSASSRVDNRTDPASDGDATDASTNAATSHVTAKTHQQLASTNAAGSSVVLAEHGRVETSEILPQTQSMQEQTVSTISHNPVDEPVTTIEQKNLRGFASERQQPHDTREETKHPRNEDLDGTGLEDEPSLNFDLI</sequence>
<dbReference type="eggNOG" id="ENOG502S7R6">
    <property type="taxonomic scope" value="Eukaryota"/>
</dbReference>
<feature type="domain" description="Helicase-associated" evidence="2">
    <location>
        <begin position="334"/>
        <end position="401"/>
    </location>
</feature>
<feature type="compositionally biased region" description="Polar residues" evidence="1">
    <location>
        <begin position="443"/>
        <end position="453"/>
    </location>
</feature>
<dbReference type="InParanoid" id="B7G7T8"/>
<dbReference type="PaxDb" id="2850-Phatr48597"/>
<reference evidence="4" key="2">
    <citation type="submission" date="2008-08" db="EMBL/GenBank/DDBJ databases">
        <authorList>
            <consortium name="Diatom Consortium"/>
            <person name="Grigoriev I."/>
            <person name="Grimwood J."/>
            <person name="Kuo A."/>
            <person name="Otillar R.P."/>
            <person name="Salamov A."/>
            <person name="Detter J.C."/>
            <person name="Lindquist E."/>
            <person name="Shapiro H."/>
            <person name="Lucas S."/>
            <person name="Glavina del Rio T."/>
            <person name="Pitluck S."/>
            <person name="Rokhsar D."/>
            <person name="Bowler C."/>
        </authorList>
    </citation>
    <scope>GENOME REANNOTATION</scope>
    <source>
        <strain evidence="4">CCAP 1055/1</strain>
    </source>
</reference>
<reference evidence="3 4" key="1">
    <citation type="journal article" date="2008" name="Nature">
        <title>The Phaeodactylum genome reveals the evolutionary history of diatom genomes.</title>
        <authorList>
            <person name="Bowler C."/>
            <person name="Allen A.E."/>
            <person name="Badger J.H."/>
            <person name="Grimwood J."/>
            <person name="Jabbari K."/>
            <person name="Kuo A."/>
            <person name="Maheswari U."/>
            <person name="Martens C."/>
            <person name="Maumus F."/>
            <person name="Otillar R.P."/>
            <person name="Rayko E."/>
            <person name="Salamov A."/>
            <person name="Vandepoele K."/>
            <person name="Beszteri B."/>
            <person name="Gruber A."/>
            <person name="Heijde M."/>
            <person name="Katinka M."/>
            <person name="Mock T."/>
            <person name="Valentin K."/>
            <person name="Verret F."/>
            <person name="Berges J.A."/>
            <person name="Brownlee C."/>
            <person name="Cadoret J.P."/>
            <person name="Chiovitti A."/>
            <person name="Choi C.J."/>
            <person name="Coesel S."/>
            <person name="De Martino A."/>
            <person name="Detter J.C."/>
            <person name="Durkin C."/>
            <person name="Falciatore A."/>
            <person name="Fournet J."/>
            <person name="Haruta M."/>
            <person name="Huysman M.J."/>
            <person name="Jenkins B.D."/>
            <person name="Jiroutova K."/>
            <person name="Jorgensen R.E."/>
            <person name="Joubert Y."/>
            <person name="Kaplan A."/>
            <person name="Kroger N."/>
            <person name="Kroth P.G."/>
            <person name="La Roche J."/>
            <person name="Lindquist E."/>
            <person name="Lommer M."/>
            <person name="Martin-Jezequel V."/>
            <person name="Lopez P.J."/>
            <person name="Lucas S."/>
            <person name="Mangogna M."/>
            <person name="McGinnis K."/>
            <person name="Medlin L.K."/>
            <person name="Montsant A."/>
            <person name="Oudot-Le Secq M.P."/>
            <person name="Napoli C."/>
            <person name="Obornik M."/>
            <person name="Parker M.S."/>
            <person name="Petit J.L."/>
            <person name="Porcel B.M."/>
            <person name="Poulsen N."/>
            <person name="Robison M."/>
            <person name="Rychlewski L."/>
            <person name="Rynearson T.A."/>
            <person name="Schmutz J."/>
            <person name="Shapiro H."/>
            <person name="Siaut M."/>
            <person name="Stanley M."/>
            <person name="Sussman M.R."/>
            <person name="Taylor A.R."/>
            <person name="Vardi A."/>
            <person name="von Dassow P."/>
            <person name="Vyverman W."/>
            <person name="Willis A."/>
            <person name="Wyrwicz L.S."/>
            <person name="Rokhsar D.S."/>
            <person name="Weissenbach J."/>
            <person name="Armbrust E.V."/>
            <person name="Green B.R."/>
            <person name="Van de Peer Y."/>
            <person name="Grigoriev I.V."/>
        </authorList>
    </citation>
    <scope>NUCLEOTIDE SEQUENCE [LARGE SCALE GENOMIC DNA]</scope>
    <source>
        <strain evidence="3 4">CCAP 1055/1</strain>
    </source>
</reference>
<dbReference type="Proteomes" id="UP000000759">
    <property type="component" value="Chromosome 18"/>
</dbReference>
<feature type="region of interest" description="Disordered" evidence="1">
    <location>
        <begin position="163"/>
        <end position="225"/>
    </location>
</feature>
<dbReference type="OrthoDB" id="43285at2759"/>